<dbReference type="InterPro" id="IPR043128">
    <property type="entry name" value="Rev_trsase/Diguanyl_cyclase"/>
</dbReference>
<dbReference type="Proteomes" id="UP000257109">
    <property type="component" value="Unassembled WGS sequence"/>
</dbReference>
<accession>A0A371I230</accession>
<dbReference type="EMBL" id="QJKJ01001132">
    <property type="protein sequence ID" value="RDY09071.1"/>
    <property type="molecule type" value="Genomic_DNA"/>
</dbReference>
<protein>
    <recommendedName>
        <fullName evidence="3">Reverse transcriptase domain-containing protein</fullName>
    </recommendedName>
</protein>
<sequence length="145" mass="17298">MQELHRERLMSTLRNHADLFTWQPFDMLGIDPNDICHHLALCTKAKPVSYTTWLSNVVLVKKHNRKWWMCIDYSDLNKACPKDSYPLPSIDRLVNKAWDFQVLSFLDAYSDYNQIQMYPFDVDKIAFRLNEPTYCYQFMSFGLKM</sequence>
<keyword evidence="2" id="KW-1185">Reference proteome</keyword>
<dbReference type="Gene3D" id="3.10.10.10">
    <property type="entry name" value="HIV Type 1 Reverse Transcriptase, subunit A, domain 1"/>
    <property type="match status" value="1"/>
</dbReference>
<dbReference type="PANTHER" id="PTHR24559:SF444">
    <property type="entry name" value="REVERSE TRANSCRIPTASE DOMAIN-CONTAINING PROTEIN"/>
    <property type="match status" value="1"/>
</dbReference>
<reference evidence="1" key="1">
    <citation type="submission" date="2018-05" db="EMBL/GenBank/DDBJ databases">
        <title>Draft genome of Mucuna pruriens seed.</title>
        <authorList>
            <person name="Nnadi N.E."/>
            <person name="Vos R."/>
            <person name="Hasami M.H."/>
            <person name="Devisetty U.K."/>
            <person name="Aguiy J.C."/>
        </authorList>
    </citation>
    <scope>NUCLEOTIDE SEQUENCE [LARGE SCALE GENOMIC DNA]</scope>
    <source>
        <strain evidence="1">JCA_2017</strain>
    </source>
</reference>
<feature type="non-terminal residue" evidence="1">
    <location>
        <position position="1"/>
    </location>
</feature>
<proteinExistence type="predicted"/>
<dbReference type="OrthoDB" id="1928766at2759"/>
<dbReference type="PANTHER" id="PTHR24559">
    <property type="entry name" value="TRANSPOSON TY3-I GAG-POL POLYPROTEIN"/>
    <property type="match status" value="1"/>
</dbReference>
<evidence type="ECO:0000313" key="1">
    <source>
        <dbReference type="EMBL" id="RDY09071.1"/>
    </source>
</evidence>
<organism evidence="1 2">
    <name type="scientific">Mucuna pruriens</name>
    <name type="common">Velvet bean</name>
    <name type="synonym">Dolichos pruriens</name>
    <dbReference type="NCBI Taxonomy" id="157652"/>
    <lineage>
        <taxon>Eukaryota</taxon>
        <taxon>Viridiplantae</taxon>
        <taxon>Streptophyta</taxon>
        <taxon>Embryophyta</taxon>
        <taxon>Tracheophyta</taxon>
        <taxon>Spermatophyta</taxon>
        <taxon>Magnoliopsida</taxon>
        <taxon>eudicotyledons</taxon>
        <taxon>Gunneridae</taxon>
        <taxon>Pentapetalae</taxon>
        <taxon>rosids</taxon>
        <taxon>fabids</taxon>
        <taxon>Fabales</taxon>
        <taxon>Fabaceae</taxon>
        <taxon>Papilionoideae</taxon>
        <taxon>50 kb inversion clade</taxon>
        <taxon>NPAAA clade</taxon>
        <taxon>indigoferoid/millettioid clade</taxon>
        <taxon>Phaseoleae</taxon>
        <taxon>Mucuna</taxon>
    </lineage>
</organism>
<gene>
    <name evidence="1" type="ORF">CR513_06616</name>
</gene>
<dbReference type="InterPro" id="IPR053134">
    <property type="entry name" value="RNA-dir_DNA_polymerase"/>
</dbReference>
<dbReference type="InterPro" id="IPR043502">
    <property type="entry name" value="DNA/RNA_pol_sf"/>
</dbReference>
<evidence type="ECO:0000313" key="2">
    <source>
        <dbReference type="Proteomes" id="UP000257109"/>
    </source>
</evidence>
<dbReference type="AlphaFoldDB" id="A0A371I230"/>
<dbReference type="SUPFAM" id="SSF56672">
    <property type="entry name" value="DNA/RNA polymerases"/>
    <property type="match status" value="1"/>
</dbReference>
<dbReference type="Gene3D" id="3.30.70.270">
    <property type="match status" value="1"/>
</dbReference>
<comment type="caution">
    <text evidence="1">The sequence shown here is derived from an EMBL/GenBank/DDBJ whole genome shotgun (WGS) entry which is preliminary data.</text>
</comment>
<name>A0A371I230_MUCPR</name>
<evidence type="ECO:0008006" key="3">
    <source>
        <dbReference type="Google" id="ProtNLM"/>
    </source>
</evidence>
<dbReference type="CDD" id="cd01647">
    <property type="entry name" value="RT_LTR"/>
    <property type="match status" value="1"/>
</dbReference>